<protein>
    <submittedName>
        <fullName evidence="1">Uncharacterized protein</fullName>
    </submittedName>
</protein>
<reference evidence="1 2" key="1">
    <citation type="submission" date="2018-04" db="EMBL/GenBank/DDBJ databases">
        <authorList>
            <person name="Vogel A."/>
        </authorList>
    </citation>
    <scope>NUCLEOTIDE SEQUENCE [LARGE SCALE GENOMIC DNA]</scope>
</reference>
<name>A0A484MDV8_9ASTE</name>
<evidence type="ECO:0000313" key="2">
    <source>
        <dbReference type="Proteomes" id="UP000595140"/>
    </source>
</evidence>
<dbReference type="Proteomes" id="UP000595140">
    <property type="component" value="Unassembled WGS sequence"/>
</dbReference>
<sequence>MSKTPMPCVDVNGRIVDLSWGRREQGVEWAGVIGPMHHGSHPKILHRKAMCIKFNGAVIITRKLANRNKFIQISRDLSCEPRKEKEKEEEVSRFPNLKLKNAAATLRNIRKVS</sequence>
<keyword evidence="2" id="KW-1185">Reference proteome</keyword>
<dbReference type="EMBL" id="OOIL02003269">
    <property type="protein sequence ID" value="VFQ86932.1"/>
    <property type="molecule type" value="Genomic_DNA"/>
</dbReference>
<organism evidence="1 2">
    <name type="scientific">Cuscuta campestris</name>
    <dbReference type="NCBI Taxonomy" id="132261"/>
    <lineage>
        <taxon>Eukaryota</taxon>
        <taxon>Viridiplantae</taxon>
        <taxon>Streptophyta</taxon>
        <taxon>Embryophyta</taxon>
        <taxon>Tracheophyta</taxon>
        <taxon>Spermatophyta</taxon>
        <taxon>Magnoliopsida</taxon>
        <taxon>eudicotyledons</taxon>
        <taxon>Gunneridae</taxon>
        <taxon>Pentapetalae</taxon>
        <taxon>asterids</taxon>
        <taxon>lamiids</taxon>
        <taxon>Solanales</taxon>
        <taxon>Convolvulaceae</taxon>
        <taxon>Cuscuteae</taxon>
        <taxon>Cuscuta</taxon>
        <taxon>Cuscuta subgen. Grammica</taxon>
        <taxon>Cuscuta sect. Cleistogrammica</taxon>
    </lineage>
</organism>
<accession>A0A484MDV8</accession>
<evidence type="ECO:0000313" key="1">
    <source>
        <dbReference type="EMBL" id="VFQ86932.1"/>
    </source>
</evidence>
<dbReference type="AlphaFoldDB" id="A0A484MDV8"/>
<proteinExistence type="predicted"/>
<gene>
    <name evidence="1" type="ORF">CCAM_LOCUS28708</name>
</gene>